<dbReference type="GO" id="GO:0032993">
    <property type="term" value="C:protein-DNA complex"/>
    <property type="evidence" value="ECO:0007669"/>
    <property type="project" value="TreeGrafter"/>
</dbReference>
<evidence type="ECO:0000256" key="3">
    <source>
        <dbReference type="ARBA" id="ARBA00023015"/>
    </source>
</evidence>
<gene>
    <name evidence="10" type="ORF">B4O97_01010</name>
</gene>
<proteinExistence type="predicted"/>
<dbReference type="Gene3D" id="1.10.10.10">
    <property type="entry name" value="Winged helix-like DNA-binding domain superfamily/Winged helix DNA-binding domain"/>
    <property type="match status" value="1"/>
</dbReference>
<comment type="caution">
    <text evidence="10">The sequence shown here is derived from an EMBL/GenBank/DDBJ whole genome shotgun (WGS) entry which is preliminary data.</text>
</comment>
<keyword evidence="1 6" id="KW-0597">Phosphoprotein</keyword>
<dbReference type="InterPro" id="IPR001867">
    <property type="entry name" value="OmpR/PhoB-type_DNA-bd"/>
</dbReference>
<keyword evidence="3" id="KW-0805">Transcription regulation</keyword>
<accession>A0A1Y1S309</accession>
<dbReference type="RefSeq" id="WP_083047428.1">
    <property type="nucleotide sequence ID" value="NZ_MWQY01000001.1"/>
</dbReference>
<dbReference type="InterPro" id="IPR011006">
    <property type="entry name" value="CheY-like_superfamily"/>
</dbReference>
<name>A0A1Y1S309_9SPIO</name>
<dbReference type="PROSITE" id="PS50110">
    <property type="entry name" value="RESPONSE_REGULATORY"/>
    <property type="match status" value="1"/>
</dbReference>
<evidence type="ECO:0000313" key="11">
    <source>
        <dbReference type="Proteomes" id="UP000192343"/>
    </source>
</evidence>
<evidence type="ECO:0000259" key="9">
    <source>
        <dbReference type="PROSITE" id="PS51755"/>
    </source>
</evidence>
<dbReference type="AlphaFoldDB" id="A0A1Y1S309"/>
<dbReference type="OrthoDB" id="341603at2"/>
<organism evidence="10 11">
    <name type="scientific">Marispirochaeta aestuarii</name>
    <dbReference type="NCBI Taxonomy" id="1963862"/>
    <lineage>
        <taxon>Bacteria</taxon>
        <taxon>Pseudomonadati</taxon>
        <taxon>Spirochaetota</taxon>
        <taxon>Spirochaetia</taxon>
        <taxon>Spirochaetales</taxon>
        <taxon>Spirochaetaceae</taxon>
        <taxon>Marispirochaeta</taxon>
    </lineage>
</organism>
<dbReference type="SMART" id="SM00448">
    <property type="entry name" value="REC"/>
    <property type="match status" value="1"/>
</dbReference>
<evidence type="ECO:0000256" key="6">
    <source>
        <dbReference type="PROSITE-ProRule" id="PRU00169"/>
    </source>
</evidence>
<dbReference type="Pfam" id="PF00486">
    <property type="entry name" value="Trans_reg_C"/>
    <property type="match status" value="1"/>
</dbReference>
<keyword evidence="4 7" id="KW-0238">DNA-binding</keyword>
<sequence length="233" mass="26669">MSDTAKKILVVDDEPHILDLLHFLLTDEGYLVTAADTGETAIELAGHEDFDLVILDLALPGIDGFSVCRRLQNQNIPVLMLSSYDEDDYVVSGLETGALDYVRKPFNHRELILRVANLVDRNTSLKTPKTLISEDVRINLDTEEVICRGRVIRLTPTEYLLLKLLMSRQGMVLSSEDILHEVWDADEWDGYRQMVKVNIQRLRNKIEKYPRNPVMIVNQWGRGYRFVPTVTVS</sequence>
<feature type="domain" description="Response regulatory" evidence="8">
    <location>
        <begin position="7"/>
        <end position="119"/>
    </location>
</feature>
<dbReference type="GO" id="GO:0006355">
    <property type="term" value="P:regulation of DNA-templated transcription"/>
    <property type="evidence" value="ECO:0007669"/>
    <property type="project" value="InterPro"/>
</dbReference>
<feature type="DNA-binding region" description="OmpR/PhoB-type" evidence="7">
    <location>
        <begin position="128"/>
        <end position="228"/>
    </location>
</feature>
<dbReference type="PANTHER" id="PTHR48111:SF40">
    <property type="entry name" value="PHOSPHATE REGULON TRANSCRIPTIONAL REGULATORY PROTEIN PHOB"/>
    <property type="match status" value="1"/>
</dbReference>
<dbReference type="SUPFAM" id="SSF52172">
    <property type="entry name" value="CheY-like"/>
    <property type="match status" value="1"/>
</dbReference>
<dbReference type="InterPro" id="IPR001789">
    <property type="entry name" value="Sig_transdc_resp-reg_receiver"/>
</dbReference>
<dbReference type="FunFam" id="3.40.50.2300:FF:000001">
    <property type="entry name" value="DNA-binding response regulator PhoB"/>
    <property type="match status" value="1"/>
</dbReference>
<evidence type="ECO:0000256" key="7">
    <source>
        <dbReference type="PROSITE-ProRule" id="PRU01091"/>
    </source>
</evidence>
<dbReference type="Gene3D" id="3.40.50.2300">
    <property type="match status" value="1"/>
</dbReference>
<reference evidence="10 11" key="1">
    <citation type="submission" date="2017-03" db="EMBL/GenBank/DDBJ databases">
        <title>Draft Genome sequence of Marispirochaeta sp. strain JC444.</title>
        <authorList>
            <person name="Shivani Y."/>
            <person name="Subhash Y."/>
            <person name="Sasikala C."/>
            <person name="Ramana C."/>
        </authorList>
    </citation>
    <scope>NUCLEOTIDE SEQUENCE [LARGE SCALE GENOMIC DNA]</scope>
    <source>
        <strain evidence="10 11">JC444</strain>
    </source>
</reference>
<keyword evidence="11" id="KW-1185">Reference proteome</keyword>
<dbReference type="PANTHER" id="PTHR48111">
    <property type="entry name" value="REGULATOR OF RPOS"/>
    <property type="match status" value="1"/>
</dbReference>
<dbReference type="CDD" id="cd00383">
    <property type="entry name" value="trans_reg_C"/>
    <property type="match status" value="1"/>
</dbReference>
<dbReference type="CDD" id="cd17574">
    <property type="entry name" value="REC_OmpR"/>
    <property type="match status" value="1"/>
</dbReference>
<evidence type="ECO:0000256" key="5">
    <source>
        <dbReference type="ARBA" id="ARBA00023163"/>
    </source>
</evidence>
<dbReference type="EMBL" id="MWQY01000001">
    <property type="protein sequence ID" value="ORC38368.1"/>
    <property type="molecule type" value="Genomic_DNA"/>
</dbReference>
<keyword evidence="5" id="KW-0804">Transcription</keyword>
<dbReference type="InterPro" id="IPR039420">
    <property type="entry name" value="WalR-like"/>
</dbReference>
<evidence type="ECO:0000313" key="10">
    <source>
        <dbReference type="EMBL" id="ORC38368.1"/>
    </source>
</evidence>
<evidence type="ECO:0000256" key="4">
    <source>
        <dbReference type="ARBA" id="ARBA00023125"/>
    </source>
</evidence>
<evidence type="ECO:0000256" key="1">
    <source>
        <dbReference type="ARBA" id="ARBA00022553"/>
    </source>
</evidence>
<keyword evidence="2" id="KW-0902">Two-component regulatory system</keyword>
<dbReference type="SMART" id="SM00862">
    <property type="entry name" value="Trans_reg_C"/>
    <property type="match status" value="1"/>
</dbReference>
<feature type="modified residue" description="4-aspartylphosphate" evidence="6">
    <location>
        <position position="56"/>
    </location>
</feature>
<evidence type="ECO:0000256" key="2">
    <source>
        <dbReference type="ARBA" id="ARBA00023012"/>
    </source>
</evidence>
<protein>
    <submittedName>
        <fullName evidence="10">DNA-binding response regulator</fullName>
    </submittedName>
</protein>
<dbReference type="GO" id="GO:0000976">
    <property type="term" value="F:transcription cis-regulatory region binding"/>
    <property type="evidence" value="ECO:0007669"/>
    <property type="project" value="TreeGrafter"/>
</dbReference>
<dbReference type="GO" id="GO:0000156">
    <property type="term" value="F:phosphorelay response regulator activity"/>
    <property type="evidence" value="ECO:0007669"/>
    <property type="project" value="TreeGrafter"/>
</dbReference>
<dbReference type="Proteomes" id="UP000192343">
    <property type="component" value="Unassembled WGS sequence"/>
</dbReference>
<dbReference type="InterPro" id="IPR036388">
    <property type="entry name" value="WH-like_DNA-bd_sf"/>
</dbReference>
<dbReference type="STRING" id="1963862.B4O97_01010"/>
<dbReference type="PROSITE" id="PS51755">
    <property type="entry name" value="OMPR_PHOB"/>
    <property type="match status" value="1"/>
</dbReference>
<evidence type="ECO:0000259" key="8">
    <source>
        <dbReference type="PROSITE" id="PS50110"/>
    </source>
</evidence>
<dbReference type="GO" id="GO:0005829">
    <property type="term" value="C:cytosol"/>
    <property type="evidence" value="ECO:0007669"/>
    <property type="project" value="TreeGrafter"/>
</dbReference>
<feature type="domain" description="OmpR/PhoB-type" evidence="9">
    <location>
        <begin position="128"/>
        <end position="228"/>
    </location>
</feature>
<dbReference type="Pfam" id="PF00072">
    <property type="entry name" value="Response_reg"/>
    <property type="match status" value="1"/>
</dbReference>